<keyword evidence="1" id="KW-0812">Transmembrane</keyword>
<evidence type="ECO:0000313" key="2">
    <source>
        <dbReference type="EMBL" id="KAK8869287.1"/>
    </source>
</evidence>
<feature type="transmembrane region" description="Helical" evidence="1">
    <location>
        <begin position="143"/>
        <end position="167"/>
    </location>
</feature>
<dbReference type="Proteomes" id="UP001390339">
    <property type="component" value="Unassembled WGS sequence"/>
</dbReference>
<organism evidence="2 3">
    <name type="scientific">Apiospora arundinis</name>
    <dbReference type="NCBI Taxonomy" id="335852"/>
    <lineage>
        <taxon>Eukaryota</taxon>
        <taxon>Fungi</taxon>
        <taxon>Dikarya</taxon>
        <taxon>Ascomycota</taxon>
        <taxon>Pezizomycotina</taxon>
        <taxon>Sordariomycetes</taxon>
        <taxon>Xylariomycetidae</taxon>
        <taxon>Amphisphaeriales</taxon>
        <taxon>Apiosporaceae</taxon>
        <taxon>Apiospora</taxon>
    </lineage>
</organism>
<reference evidence="2 3" key="1">
    <citation type="journal article" date="2024" name="IMA Fungus">
        <title>Apiospora arundinis, a panoply of carbohydrate-active enzymes and secondary metabolites.</title>
        <authorList>
            <person name="Sorensen T."/>
            <person name="Petersen C."/>
            <person name="Muurmann A.T."/>
            <person name="Christiansen J.V."/>
            <person name="Brundto M.L."/>
            <person name="Overgaard C.K."/>
            <person name="Boysen A.T."/>
            <person name="Wollenberg R.D."/>
            <person name="Larsen T.O."/>
            <person name="Sorensen J.L."/>
            <person name="Nielsen K.L."/>
            <person name="Sondergaard T.E."/>
        </authorList>
    </citation>
    <scope>NUCLEOTIDE SEQUENCE [LARGE SCALE GENOMIC DNA]</scope>
    <source>
        <strain evidence="2 3">AAU 773</strain>
    </source>
</reference>
<keyword evidence="1" id="KW-1133">Transmembrane helix</keyword>
<evidence type="ECO:0000313" key="3">
    <source>
        <dbReference type="Proteomes" id="UP001390339"/>
    </source>
</evidence>
<gene>
    <name evidence="2" type="ORF">PGQ11_007865</name>
</gene>
<evidence type="ECO:0000256" key="1">
    <source>
        <dbReference type="SAM" id="Phobius"/>
    </source>
</evidence>
<dbReference type="EMBL" id="JAPCWZ010000004">
    <property type="protein sequence ID" value="KAK8869287.1"/>
    <property type="molecule type" value="Genomic_DNA"/>
</dbReference>
<protein>
    <submittedName>
        <fullName evidence="2">Uncharacterized protein</fullName>
    </submittedName>
</protein>
<proteinExistence type="predicted"/>
<comment type="caution">
    <text evidence="2">The sequence shown here is derived from an EMBL/GenBank/DDBJ whole genome shotgun (WGS) entry which is preliminary data.</text>
</comment>
<keyword evidence="3" id="KW-1185">Reference proteome</keyword>
<name>A0ABR2IWZ2_9PEZI</name>
<keyword evidence="1" id="KW-0472">Membrane</keyword>
<accession>A0ABR2IWZ2</accession>
<sequence>MLGTSLVRERAPDPAYGLIHVVRHDHLRPQVRGRLRHAVPVHDLVRGHGLDVVFVLGHGGMLLHVRDRVVALVHLDLLVQVRRAPRAEHRLHREAPLLVRGRDHGLPLVRDGDVVPEADHADVDKNLLARVLVLDHDRFRDRVLFRVLAEVDFRVLVGVLVLVVMLVRVNFRIGLCDSNRNVNLDTIMFSMAGPIIGVYLFLIL</sequence>
<feature type="transmembrane region" description="Helical" evidence="1">
    <location>
        <begin position="187"/>
        <end position="203"/>
    </location>
</feature>